<proteinExistence type="predicted"/>
<keyword evidence="3 6" id="KW-0812">Transmembrane</keyword>
<evidence type="ECO:0000256" key="2">
    <source>
        <dbReference type="ARBA" id="ARBA00022475"/>
    </source>
</evidence>
<dbReference type="InterPro" id="IPR003838">
    <property type="entry name" value="ABC3_permease_C"/>
</dbReference>
<comment type="subcellular location">
    <subcellularLocation>
        <location evidence="1">Cell membrane</location>
        <topology evidence="1">Multi-pass membrane protein</topology>
    </subcellularLocation>
</comment>
<evidence type="ECO:0000256" key="3">
    <source>
        <dbReference type="ARBA" id="ARBA00022692"/>
    </source>
</evidence>
<evidence type="ECO:0000313" key="10">
    <source>
        <dbReference type="Proteomes" id="UP000284120"/>
    </source>
</evidence>
<keyword evidence="5 6" id="KW-0472">Membrane</keyword>
<accession>A0A3S3PZN0</accession>
<gene>
    <name evidence="9" type="ORF">DPV69_08175</name>
</gene>
<evidence type="ECO:0000256" key="6">
    <source>
        <dbReference type="SAM" id="Phobius"/>
    </source>
</evidence>
<dbReference type="RefSeq" id="WP_113646870.1">
    <property type="nucleotide sequence ID" value="NZ_QMHN01000002.1"/>
</dbReference>
<name>A0A3S3PZN0_9SPHI</name>
<evidence type="ECO:0000259" key="8">
    <source>
        <dbReference type="Pfam" id="PF12704"/>
    </source>
</evidence>
<feature type="transmembrane region" description="Helical" evidence="6">
    <location>
        <begin position="292"/>
        <end position="315"/>
    </location>
</feature>
<feature type="domain" description="ABC3 transporter permease C-terminal" evidence="7">
    <location>
        <begin position="295"/>
        <end position="411"/>
    </location>
</feature>
<dbReference type="Proteomes" id="UP000284120">
    <property type="component" value="Unassembled WGS sequence"/>
</dbReference>
<feature type="transmembrane region" description="Helical" evidence="6">
    <location>
        <begin position="335"/>
        <end position="366"/>
    </location>
</feature>
<evidence type="ECO:0000313" key="9">
    <source>
        <dbReference type="EMBL" id="RWU08345.1"/>
    </source>
</evidence>
<dbReference type="PANTHER" id="PTHR43738">
    <property type="entry name" value="ABC TRANSPORTER, MEMBRANE PROTEIN"/>
    <property type="match status" value="1"/>
</dbReference>
<feature type="domain" description="MacB-like periplasmic core" evidence="8">
    <location>
        <begin position="19"/>
        <end position="195"/>
    </location>
</feature>
<dbReference type="InterPro" id="IPR025857">
    <property type="entry name" value="MacB_PCD"/>
</dbReference>
<dbReference type="AlphaFoldDB" id="A0A3S3PZN0"/>
<dbReference type="InterPro" id="IPR051125">
    <property type="entry name" value="ABC-4/HrtB_transporter"/>
</dbReference>
<dbReference type="Pfam" id="PF12704">
    <property type="entry name" value="MacB_PCD"/>
    <property type="match status" value="1"/>
</dbReference>
<feature type="transmembrane region" description="Helical" evidence="6">
    <location>
        <begin position="386"/>
        <end position="408"/>
    </location>
</feature>
<dbReference type="EMBL" id="SAYW01000002">
    <property type="protein sequence ID" value="RWU08345.1"/>
    <property type="molecule type" value="Genomic_DNA"/>
</dbReference>
<comment type="caution">
    <text evidence="9">The sequence shown here is derived from an EMBL/GenBank/DDBJ whole genome shotgun (WGS) entry which is preliminary data.</text>
</comment>
<dbReference type="PANTHER" id="PTHR43738:SF2">
    <property type="entry name" value="ABC TRANSPORTER PERMEASE"/>
    <property type="match status" value="1"/>
</dbReference>
<keyword evidence="4 6" id="KW-1133">Transmembrane helix</keyword>
<dbReference type="Pfam" id="PF02687">
    <property type="entry name" value="FtsX"/>
    <property type="match status" value="1"/>
</dbReference>
<dbReference type="GO" id="GO:0005886">
    <property type="term" value="C:plasma membrane"/>
    <property type="evidence" value="ECO:0007669"/>
    <property type="project" value="UniProtKB-SubCell"/>
</dbReference>
<protein>
    <submittedName>
        <fullName evidence="9">ABC transporter permease</fullName>
    </submittedName>
</protein>
<evidence type="ECO:0000259" key="7">
    <source>
        <dbReference type="Pfam" id="PF02687"/>
    </source>
</evidence>
<feature type="transmembrane region" description="Helical" evidence="6">
    <location>
        <begin position="20"/>
        <end position="38"/>
    </location>
</feature>
<sequence>MSPFQISWKNIWSKPLNAALNILLIAFGTGILTVLLLASTQIEDKLAKNSKDIDLVVGAKGSPLQLILSSIYYIDFPTGNIPMNEAKKLMRNPFVKRAVPLALGDNYNGVRIVGTDSNYISLYGLKLQNGNFWKADLEATIGANVAKEQNLKVGDTFFGGHGLTEMKDEHKDHAYKVVGILEPQQNVTDNLILTAIGSVWKMHEEEVFPHADDTELIKSHKNGTPYHGEKTEADHSHDEDREFTSLLIQYRSPMAVAMFPQMVNQTTNMQAASPAQESTRLFSLIGVGVDTLQWFAVLIMLIAAISVFVNLYNSLKERSYDLAIMRTLGASKGKLFSLIILEGLILTLIGTIIGIALGHGILQLISNYQESSQAKMNGLIFIKEEFYLLAAGLAIGIVAAVIPAVQAYRSNISKILAKN</sequence>
<evidence type="ECO:0000256" key="4">
    <source>
        <dbReference type="ARBA" id="ARBA00022989"/>
    </source>
</evidence>
<keyword evidence="2" id="KW-1003">Cell membrane</keyword>
<evidence type="ECO:0000256" key="1">
    <source>
        <dbReference type="ARBA" id="ARBA00004651"/>
    </source>
</evidence>
<evidence type="ECO:0000256" key="5">
    <source>
        <dbReference type="ARBA" id="ARBA00023136"/>
    </source>
</evidence>
<keyword evidence="10" id="KW-1185">Reference proteome</keyword>
<organism evidence="9 10">
    <name type="scientific">Pedobacter chitinilyticus</name>
    <dbReference type="NCBI Taxonomy" id="2233776"/>
    <lineage>
        <taxon>Bacteria</taxon>
        <taxon>Pseudomonadati</taxon>
        <taxon>Bacteroidota</taxon>
        <taxon>Sphingobacteriia</taxon>
        <taxon>Sphingobacteriales</taxon>
        <taxon>Sphingobacteriaceae</taxon>
        <taxon>Pedobacter</taxon>
    </lineage>
</organism>
<reference evidence="9 10" key="1">
    <citation type="submission" date="2018-06" db="EMBL/GenBank/DDBJ databases">
        <title>Pedobacter endophyticus sp. nov., an endophytic bacterium isolated from a leaf of Triticum aestivum.</title>
        <authorList>
            <person name="Zhang L."/>
        </authorList>
    </citation>
    <scope>NUCLEOTIDE SEQUENCE [LARGE SCALE GENOMIC DNA]</scope>
    <source>
        <strain evidence="9 10">CM134L-2</strain>
    </source>
</reference>
<dbReference type="OrthoDB" id="9784014at2"/>